<dbReference type="SUPFAM" id="SSF88659">
    <property type="entry name" value="Sigma3 and sigma4 domains of RNA polymerase sigma factors"/>
    <property type="match status" value="1"/>
</dbReference>
<dbReference type="InterPro" id="IPR036388">
    <property type="entry name" value="WH-like_DNA-bd_sf"/>
</dbReference>
<dbReference type="NCBIfam" id="NF009168">
    <property type="entry name" value="PRK12515.1"/>
    <property type="match status" value="1"/>
</dbReference>
<dbReference type="RefSeq" id="WP_280990839.1">
    <property type="nucleotide sequence ID" value="NZ_JBHUNN010000002.1"/>
</dbReference>
<reference evidence="7 8" key="1">
    <citation type="submission" date="2019-03" db="EMBL/GenBank/DDBJ databases">
        <title>Genomic Encyclopedia of Type Strains, Phase IV (KMG-IV): sequencing the most valuable type-strain genomes for metagenomic binning, comparative biology and taxonomic classification.</title>
        <authorList>
            <person name="Goeker M."/>
        </authorList>
    </citation>
    <scope>NUCLEOTIDE SEQUENCE [LARGE SCALE GENOMIC DNA]</scope>
    <source>
        <strain evidence="7 8">DSM 22958</strain>
    </source>
</reference>
<feature type="domain" description="RNA polymerase sigma factor 70 region 4 type 2" evidence="6">
    <location>
        <begin position="122"/>
        <end position="172"/>
    </location>
</feature>
<dbReference type="Gene3D" id="1.10.10.10">
    <property type="entry name" value="Winged helix-like DNA-binding domain superfamily/Winged helix DNA-binding domain"/>
    <property type="match status" value="1"/>
</dbReference>
<dbReference type="Gene3D" id="1.10.1740.10">
    <property type="match status" value="1"/>
</dbReference>
<dbReference type="NCBIfam" id="TIGR02937">
    <property type="entry name" value="sigma70-ECF"/>
    <property type="match status" value="1"/>
</dbReference>
<keyword evidence="4" id="KW-0804">Transcription</keyword>
<dbReference type="InterPro" id="IPR007627">
    <property type="entry name" value="RNA_pol_sigma70_r2"/>
</dbReference>
<gene>
    <name evidence="7" type="ORF">EV666_11144</name>
</gene>
<dbReference type="InterPro" id="IPR013324">
    <property type="entry name" value="RNA_pol_sigma_r3/r4-like"/>
</dbReference>
<dbReference type="GO" id="GO:0006352">
    <property type="term" value="P:DNA-templated transcription initiation"/>
    <property type="evidence" value="ECO:0007669"/>
    <property type="project" value="InterPro"/>
</dbReference>
<dbReference type="InterPro" id="IPR013249">
    <property type="entry name" value="RNA_pol_sigma70_r4_t2"/>
</dbReference>
<evidence type="ECO:0000256" key="2">
    <source>
        <dbReference type="ARBA" id="ARBA00023015"/>
    </source>
</evidence>
<evidence type="ECO:0000256" key="1">
    <source>
        <dbReference type="ARBA" id="ARBA00010641"/>
    </source>
</evidence>
<dbReference type="InterPro" id="IPR013325">
    <property type="entry name" value="RNA_pol_sigma_r2"/>
</dbReference>
<evidence type="ECO:0000256" key="3">
    <source>
        <dbReference type="ARBA" id="ARBA00023082"/>
    </source>
</evidence>
<name>A0A4R2GPX4_9HYPH</name>
<organism evidence="7 8">
    <name type="scientific">Camelimonas lactis</name>
    <dbReference type="NCBI Taxonomy" id="659006"/>
    <lineage>
        <taxon>Bacteria</taxon>
        <taxon>Pseudomonadati</taxon>
        <taxon>Pseudomonadota</taxon>
        <taxon>Alphaproteobacteria</taxon>
        <taxon>Hyphomicrobiales</taxon>
        <taxon>Chelatococcaceae</taxon>
        <taxon>Camelimonas</taxon>
    </lineage>
</organism>
<dbReference type="Pfam" id="PF08281">
    <property type="entry name" value="Sigma70_r4_2"/>
    <property type="match status" value="1"/>
</dbReference>
<dbReference type="PANTHER" id="PTHR43133">
    <property type="entry name" value="RNA POLYMERASE ECF-TYPE SIGMA FACTO"/>
    <property type="match status" value="1"/>
</dbReference>
<feature type="domain" description="RNA polymerase sigma-70 region 2" evidence="5">
    <location>
        <begin position="24"/>
        <end position="90"/>
    </location>
</feature>
<dbReference type="EMBL" id="SLWL01000011">
    <property type="protein sequence ID" value="TCO11769.1"/>
    <property type="molecule type" value="Genomic_DNA"/>
</dbReference>
<comment type="similarity">
    <text evidence="1">Belongs to the sigma-70 factor family. ECF subfamily.</text>
</comment>
<evidence type="ECO:0000313" key="8">
    <source>
        <dbReference type="Proteomes" id="UP000294881"/>
    </source>
</evidence>
<evidence type="ECO:0000259" key="6">
    <source>
        <dbReference type="Pfam" id="PF08281"/>
    </source>
</evidence>
<dbReference type="Pfam" id="PF04542">
    <property type="entry name" value="Sigma70_r2"/>
    <property type="match status" value="1"/>
</dbReference>
<dbReference type="Proteomes" id="UP000294881">
    <property type="component" value="Unassembled WGS sequence"/>
</dbReference>
<dbReference type="GO" id="GO:0016987">
    <property type="term" value="F:sigma factor activity"/>
    <property type="evidence" value="ECO:0007669"/>
    <property type="project" value="UniProtKB-KW"/>
</dbReference>
<keyword evidence="3" id="KW-0731">Sigma factor</keyword>
<proteinExistence type="inferred from homology"/>
<dbReference type="PANTHER" id="PTHR43133:SF32">
    <property type="entry name" value="BLR3042 PROTEIN"/>
    <property type="match status" value="1"/>
</dbReference>
<evidence type="ECO:0000313" key="7">
    <source>
        <dbReference type="EMBL" id="TCO11769.1"/>
    </source>
</evidence>
<dbReference type="GO" id="GO:0003677">
    <property type="term" value="F:DNA binding"/>
    <property type="evidence" value="ECO:0007669"/>
    <property type="project" value="InterPro"/>
</dbReference>
<evidence type="ECO:0000256" key="4">
    <source>
        <dbReference type="ARBA" id="ARBA00023163"/>
    </source>
</evidence>
<evidence type="ECO:0000259" key="5">
    <source>
        <dbReference type="Pfam" id="PF04542"/>
    </source>
</evidence>
<dbReference type="SUPFAM" id="SSF88946">
    <property type="entry name" value="Sigma2 domain of RNA polymerase sigma factors"/>
    <property type="match status" value="1"/>
</dbReference>
<keyword evidence="8" id="KW-1185">Reference proteome</keyword>
<dbReference type="InterPro" id="IPR039425">
    <property type="entry name" value="RNA_pol_sigma-70-like"/>
</dbReference>
<dbReference type="CDD" id="cd06171">
    <property type="entry name" value="Sigma70_r4"/>
    <property type="match status" value="1"/>
</dbReference>
<dbReference type="AlphaFoldDB" id="A0A4R2GPX4"/>
<protein>
    <submittedName>
        <fullName evidence="7">RNA polymerase sigma-70 factor (ECF subfamily)</fullName>
    </submittedName>
</protein>
<accession>A0A4R2GPX4</accession>
<sequence length="186" mass="20966">MDTHADGEIIRRIAGGDKAAMMTLYQRHHLRVFRFLVRMVRNEATAEELVSDVFLDVWRQAGTFEGRSSATTWLLGVARFKALSHLRRRTTAPLDDAFAETLEDDADDPEVVAQKTDKAAIMRACLGRLSLEHREVIDLVYYHEQGVDEVARVLGIPANTVKTRLFHARKRLAGLLAEAGVDRGWP</sequence>
<dbReference type="InterPro" id="IPR014284">
    <property type="entry name" value="RNA_pol_sigma-70_dom"/>
</dbReference>
<comment type="caution">
    <text evidence="7">The sequence shown here is derived from an EMBL/GenBank/DDBJ whole genome shotgun (WGS) entry which is preliminary data.</text>
</comment>
<keyword evidence="2" id="KW-0805">Transcription regulation</keyword>